<evidence type="ECO:0000313" key="10">
    <source>
        <dbReference type="EnsemblMetazoa" id="ADIR015668-PA"/>
    </source>
</evidence>
<feature type="domain" description="Homeobox" evidence="9">
    <location>
        <begin position="209"/>
        <end position="272"/>
    </location>
</feature>
<dbReference type="GO" id="GO:0005634">
    <property type="term" value="C:nucleus"/>
    <property type="evidence" value="ECO:0007669"/>
    <property type="project" value="UniProtKB-SubCell"/>
</dbReference>
<feature type="compositionally biased region" description="Acidic residues" evidence="8">
    <location>
        <begin position="329"/>
        <end position="338"/>
    </location>
</feature>
<keyword evidence="3 7" id="KW-0238">DNA-binding</keyword>
<dbReference type="GO" id="GO:0030182">
    <property type="term" value="P:neuron differentiation"/>
    <property type="evidence" value="ECO:0007669"/>
    <property type="project" value="TreeGrafter"/>
</dbReference>
<dbReference type="PANTHER" id="PTHR11211:SF46">
    <property type="entry name" value="HOMEOBOX PROTEIN ARAUCAN-RELATED"/>
    <property type="match status" value="1"/>
</dbReference>
<dbReference type="SUPFAM" id="SSF46689">
    <property type="entry name" value="Homeodomain-like"/>
    <property type="match status" value="1"/>
</dbReference>
<feature type="DNA-binding region" description="Homeobox" evidence="7">
    <location>
        <begin position="211"/>
        <end position="273"/>
    </location>
</feature>
<feature type="region of interest" description="Disordered" evidence="8">
    <location>
        <begin position="22"/>
        <end position="91"/>
    </location>
</feature>
<reference evidence="11" key="1">
    <citation type="submission" date="2013-03" db="EMBL/GenBank/DDBJ databases">
        <title>The Genome Sequence of Anopheles dirus WRAIR2.</title>
        <authorList>
            <consortium name="The Broad Institute Genomics Platform"/>
            <person name="Neafsey D.E."/>
            <person name="Walton C."/>
            <person name="Walker B."/>
            <person name="Young S.K."/>
            <person name="Zeng Q."/>
            <person name="Gargeya S."/>
            <person name="Fitzgerald M."/>
            <person name="Haas B."/>
            <person name="Abouelleil A."/>
            <person name="Allen A.W."/>
            <person name="Alvarado L."/>
            <person name="Arachchi H.M."/>
            <person name="Berlin A.M."/>
            <person name="Chapman S.B."/>
            <person name="Gainer-Dewar J."/>
            <person name="Goldberg J."/>
            <person name="Griggs A."/>
            <person name="Gujja S."/>
            <person name="Hansen M."/>
            <person name="Howarth C."/>
            <person name="Imamovic A."/>
            <person name="Ireland A."/>
            <person name="Larimer J."/>
            <person name="McCowan C."/>
            <person name="Murphy C."/>
            <person name="Pearson M."/>
            <person name="Poon T.W."/>
            <person name="Priest M."/>
            <person name="Roberts A."/>
            <person name="Saif S."/>
            <person name="Shea T."/>
            <person name="Sisk P."/>
            <person name="Sykes S."/>
            <person name="Wortman J."/>
            <person name="Nusbaum C."/>
            <person name="Birren B."/>
        </authorList>
    </citation>
    <scope>NUCLEOTIDE SEQUENCE [LARGE SCALE GENOMIC DNA]</scope>
    <source>
        <strain evidence="11">WRAIR2</strain>
    </source>
</reference>
<feature type="compositionally biased region" description="Low complexity" evidence="8">
    <location>
        <begin position="459"/>
        <end position="480"/>
    </location>
</feature>
<dbReference type="AlphaFoldDB" id="A0A1Y9H1W9"/>
<dbReference type="VEuPathDB" id="VectorBase:ADIR015668"/>
<dbReference type="EnsemblMetazoa" id="ADIR015668-RA">
    <property type="protein sequence ID" value="ADIR015668-PA"/>
    <property type="gene ID" value="ADIR015668"/>
</dbReference>
<comment type="subcellular location">
    <subcellularLocation>
        <location evidence="1 7">Nucleus</location>
    </subcellularLocation>
</comment>
<name>A0A1Y9H1W9_9DIPT</name>
<evidence type="ECO:0000256" key="6">
    <source>
        <dbReference type="ARBA" id="ARBA00023242"/>
    </source>
</evidence>
<dbReference type="FunFam" id="1.10.10.60:FF:000003">
    <property type="entry name" value="Iroquois-class homeobox protein IRX"/>
    <property type="match status" value="1"/>
</dbReference>
<feature type="compositionally biased region" description="Polar residues" evidence="8">
    <location>
        <begin position="754"/>
        <end position="763"/>
    </location>
</feature>
<feature type="compositionally biased region" description="Low complexity" evidence="8">
    <location>
        <begin position="38"/>
        <end position="59"/>
    </location>
</feature>
<feature type="region of interest" description="Disordered" evidence="8">
    <location>
        <begin position="708"/>
        <end position="800"/>
    </location>
</feature>
<dbReference type="Gene3D" id="1.10.10.60">
    <property type="entry name" value="Homeodomain-like"/>
    <property type="match status" value="1"/>
</dbReference>
<dbReference type="InterPro" id="IPR017970">
    <property type="entry name" value="Homeobox_CS"/>
</dbReference>
<feature type="compositionally biased region" description="Polar residues" evidence="8">
    <location>
        <begin position="60"/>
        <end position="69"/>
    </location>
</feature>
<evidence type="ECO:0000256" key="5">
    <source>
        <dbReference type="ARBA" id="ARBA00023159"/>
    </source>
</evidence>
<organism evidence="10 11">
    <name type="scientific">Anopheles dirus</name>
    <dbReference type="NCBI Taxonomy" id="7168"/>
    <lineage>
        <taxon>Eukaryota</taxon>
        <taxon>Metazoa</taxon>
        <taxon>Ecdysozoa</taxon>
        <taxon>Arthropoda</taxon>
        <taxon>Hexapoda</taxon>
        <taxon>Insecta</taxon>
        <taxon>Pterygota</taxon>
        <taxon>Neoptera</taxon>
        <taxon>Endopterygota</taxon>
        <taxon>Diptera</taxon>
        <taxon>Nematocera</taxon>
        <taxon>Culicoidea</taxon>
        <taxon>Culicidae</taxon>
        <taxon>Anophelinae</taxon>
        <taxon>Anopheles</taxon>
    </lineage>
</organism>
<feature type="compositionally biased region" description="Basic residues" evidence="8">
    <location>
        <begin position="445"/>
        <end position="458"/>
    </location>
</feature>
<evidence type="ECO:0000313" key="11">
    <source>
        <dbReference type="Proteomes" id="UP000075884"/>
    </source>
</evidence>
<accession>A0A1Y9H1W9</accession>
<dbReference type="CDD" id="cd00086">
    <property type="entry name" value="homeodomain"/>
    <property type="match status" value="1"/>
</dbReference>
<dbReference type="InterPro" id="IPR003893">
    <property type="entry name" value="Iroquois_homeo"/>
</dbReference>
<dbReference type="InterPro" id="IPR009057">
    <property type="entry name" value="Homeodomain-like_sf"/>
</dbReference>
<keyword evidence="11" id="KW-1185">Reference proteome</keyword>
<dbReference type="GO" id="GO:0045317">
    <property type="term" value="P:equator specification"/>
    <property type="evidence" value="ECO:0007669"/>
    <property type="project" value="UniProtKB-ARBA"/>
</dbReference>
<keyword evidence="5" id="KW-0010">Activator</keyword>
<dbReference type="GO" id="GO:0048468">
    <property type="term" value="P:cell development"/>
    <property type="evidence" value="ECO:0007669"/>
    <property type="project" value="TreeGrafter"/>
</dbReference>
<dbReference type="SMART" id="SM00389">
    <property type="entry name" value="HOX"/>
    <property type="match status" value="1"/>
</dbReference>
<evidence type="ECO:0000256" key="8">
    <source>
        <dbReference type="SAM" id="MobiDB-lite"/>
    </source>
</evidence>
<dbReference type="PROSITE" id="PS00027">
    <property type="entry name" value="HOMEOBOX_1"/>
    <property type="match status" value="1"/>
</dbReference>
<dbReference type="GO" id="GO:0042693">
    <property type="term" value="P:muscle cell fate commitment"/>
    <property type="evidence" value="ECO:0007669"/>
    <property type="project" value="UniProtKB-ARBA"/>
</dbReference>
<dbReference type="GO" id="GO:0000981">
    <property type="term" value="F:DNA-binding transcription factor activity, RNA polymerase II-specific"/>
    <property type="evidence" value="ECO:0007669"/>
    <property type="project" value="InterPro"/>
</dbReference>
<feature type="compositionally biased region" description="Low complexity" evidence="8">
    <location>
        <begin position="558"/>
        <end position="573"/>
    </location>
</feature>
<feature type="region of interest" description="Disordered" evidence="8">
    <location>
        <begin position="273"/>
        <end position="419"/>
    </location>
</feature>
<dbReference type="GO" id="GO:0007474">
    <property type="term" value="P:imaginal disc-derived wing vein specification"/>
    <property type="evidence" value="ECO:0007669"/>
    <property type="project" value="UniProtKB-ARBA"/>
</dbReference>
<feature type="compositionally biased region" description="Low complexity" evidence="8">
    <location>
        <begin position="22"/>
        <end position="31"/>
    </location>
</feature>
<dbReference type="Proteomes" id="UP000075884">
    <property type="component" value="Unassembled WGS sequence"/>
</dbReference>
<feature type="region of interest" description="Disordered" evidence="8">
    <location>
        <begin position="606"/>
        <end position="693"/>
    </location>
</feature>
<proteinExistence type="inferred from homology"/>
<dbReference type="GO" id="GO:0045926">
    <property type="term" value="P:negative regulation of growth"/>
    <property type="evidence" value="ECO:0007669"/>
    <property type="project" value="UniProtKB-ARBA"/>
</dbReference>
<dbReference type="InterPro" id="IPR001356">
    <property type="entry name" value="HD"/>
</dbReference>
<reference evidence="10" key="2">
    <citation type="submission" date="2020-05" db="UniProtKB">
        <authorList>
            <consortium name="EnsemblMetazoa"/>
        </authorList>
    </citation>
    <scope>IDENTIFICATION</scope>
    <source>
        <strain evidence="10">WRAIR2</strain>
    </source>
</reference>
<dbReference type="InterPro" id="IPR008422">
    <property type="entry name" value="KN_HD"/>
</dbReference>
<dbReference type="Pfam" id="PF05920">
    <property type="entry name" value="Homeobox_KN"/>
    <property type="match status" value="1"/>
</dbReference>
<feature type="compositionally biased region" description="Low complexity" evidence="8">
    <location>
        <begin position="495"/>
        <end position="528"/>
    </location>
</feature>
<feature type="compositionally biased region" description="Low complexity" evidence="8">
    <location>
        <begin position="606"/>
        <end position="631"/>
    </location>
</feature>
<feature type="compositionally biased region" description="Gly residues" evidence="8">
    <location>
        <begin position="71"/>
        <end position="90"/>
    </location>
</feature>
<evidence type="ECO:0000256" key="2">
    <source>
        <dbReference type="ARBA" id="ARBA00008446"/>
    </source>
</evidence>
<keyword evidence="4 7" id="KW-0371">Homeobox</keyword>
<keyword evidence="6 7" id="KW-0539">Nucleus</keyword>
<dbReference type="PROSITE" id="PS50071">
    <property type="entry name" value="HOMEOBOX_2"/>
    <property type="match status" value="1"/>
</dbReference>
<sequence>MAAYAQFGYTYPPASQLLVSGGQTTTASSQSPISATNAPSLSPGGSATGAPSGALSPGAVSQTSQNNASHGAGGGGGGGGGGSGGGGAGGPTTSCCENGRPIMTDPVSGQTVCSCQYDSARLALSGYSRIPTGSVGVYGTPYPSTEQNPYPSIGVDSSAFYSPLSNPYALKDSGPTSDMTAWTSAGLQPTTGYYPYDPTLAAYGYGAGYDLAARRKNATRESTATLKAWLNEHKKNPYPTKGEKIMLAIITKMTLTQVSTWFANARRRLKKENKMTWEPKNKTDDDDDAMVSDDEKDKDDLDPDKGGRDHKDMHHHHHHQHHVKSEHDKDDDDDDLTDDERKPENLMGHPGHLGQHHPYYHHSMLGGHHHHQNHLHQQQQQQQHPLQHPQLQQHHPHHGGLLKGDLDHSKNQTGSDCGVPIPASKPKIWSLADTAACKTPPPHHLPLHLQHHHQHHPHQQQLQHPHQLHQQQQQQQQGLHGSWMTGSNVDYHPNQSQQAHHLQQQQQQQQQHLQQQPQQAHHLQQQQHHVQHQGNSNGGNSMMMIGDAGSPMSMSMGNTTSNTPPNNLTLSSQGMGGSMGSGMMNSFASTPYSRYGGFLAGAQHYNTTPSNNSNSSNSSNTSSSSSNNSTTGPVLNHPTTPTLQQQQQQQGNNLQQQQQPQSMTSTTSQQQSMGFPEVQTDTPPQTPPNMKLPSMAANLLTTPTTGTCYSSTNAATPNANSATGNSNSNNNNNNNPSTANNNAGGSSSGYASSPDSMSQQGTGSAAGGYYRLQQQQEQPDGFKPFFKNSSQVGNGYVSPV</sequence>
<feature type="compositionally biased region" description="Low complexity" evidence="8">
    <location>
        <begin position="639"/>
        <end position="674"/>
    </location>
</feature>
<evidence type="ECO:0000256" key="4">
    <source>
        <dbReference type="ARBA" id="ARBA00023155"/>
    </source>
</evidence>
<feature type="compositionally biased region" description="Basic and acidic residues" evidence="8">
    <location>
        <begin position="273"/>
        <end position="283"/>
    </location>
</feature>
<evidence type="ECO:0000256" key="3">
    <source>
        <dbReference type="ARBA" id="ARBA00023125"/>
    </source>
</evidence>
<evidence type="ECO:0000259" key="9">
    <source>
        <dbReference type="PROSITE" id="PS50071"/>
    </source>
</evidence>
<feature type="compositionally biased region" description="Basic and acidic residues" evidence="8">
    <location>
        <begin position="293"/>
        <end position="312"/>
    </location>
</feature>
<dbReference type="PANTHER" id="PTHR11211">
    <property type="entry name" value="IROQUOIS-CLASS HOMEODOMAIN PROTEIN IRX"/>
    <property type="match status" value="1"/>
</dbReference>
<protein>
    <recommendedName>
        <fullName evidence="9">Homeobox domain-containing protein</fullName>
    </recommendedName>
</protein>
<feature type="compositionally biased region" description="Low complexity" evidence="8">
    <location>
        <begin position="375"/>
        <end position="393"/>
    </location>
</feature>
<evidence type="ECO:0000256" key="1">
    <source>
        <dbReference type="ARBA" id="ARBA00004123"/>
    </source>
</evidence>
<dbReference type="SMART" id="SM00548">
    <property type="entry name" value="IRO"/>
    <property type="match status" value="1"/>
</dbReference>
<feature type="compositionally biased region" description="Basic residues" evidence="8">
    <location>
        <begin position="313"/>
        <end position="322"/>
    </location>
</feature>
<dbReference type="GO" id="GO:0000978">
    <property type="term" value="F:RNA polymerase II cis-regulatory region sequence-specific DNA binding"/>
    <property type="evidence" value="ECO:0007669"/>
    <property type="project" value="TreeGrafter"/>
</dbReference>
<evidence type="ECO:0000256" key="7">
    <source>
        <dbReference type="PROSITE-ProRule" id="PRU00108"/>
    </source>
</evidence>
<comment type="similarity">
    <text evidence="2">Belongs to the TALE/IRO homeobox family.</text>
</comment>
<feature type="region of interest" description="Disordered" evidence="8">
    <location>
        <begin position="440"/>
        <end position="577"/>
    </location>
</feature>
<dbReference type="STRING" id="7168.A0A1Y9H1W9"/>
<feature type="compositionally biased region" description="Low complexity" evidence="8">
    <location>
        <begin position="708"/>
        <end position="753"/>
    </location>
</feature>